<proteinExistence type="predicted"/>
<evidence type="ECO:0000313" key="3">
    <source>
        <dbReference type="Proteomes" id="UP000623608"/>
    </source>
</evidence>
<dbReference type="PROSITE" id="PS50234">
    <property type="entry name" value="VWFA"/>
    <property type="match status" value="1"/>
</dbReference>
<comment type="caution">
    <text evidence="2">The sequence shown here is derived from an EMBL/GenBank/DDBJ whole genome shotgun (WGS) entry which is preliminary data.</text>
</comment>
<dbReference type="InterPro" id="IPR002035">
    <property type="entry name" value="VWF_A"/>
</dbReference>
<dbReference type="InterPro" id="IPR051266">
    <property type="entry name" value="CLCR"/>
</dbReference>
<dbReference type="Gene3D" id="3.40.50.410">
    <property type="entry name" value="von Willebrand factor, type A domain"/>
    <property type="match status" value="1"/>
</dbReference>
<dbReference type="PANTHER" id="PTHR10579">
    <property type="entry name" value="CALCIUM-ACTIVATED CHLORIDE CHANNEL REGULATOR"/>
    <property type="match status" value="1"/>
</dbReference>
<dbReference type="Gene3D" id="2.60.40.3670">
    <property type="match status" value="1"/>
</dbReference>
<dbReference type="AlphaFoldDB" id="A0A919NP64"/>
<evidence type="ECO:0000259" key="1">
    <source>
        <dbReference type="PROSITE" id="PS50234"/>
    </source>
</evidence>
<dbReference type="SUPFAM" id="SSF53300">
    <property type="entry name" value="vWA-like"/>
    <property type="match status" value="1"/>
</dbReference>
<dbReference type="RefSeq" id="WP_203810040.1">
    <property type="nucleotide sequence ID" value="NZ_BOMY01000034.1"/>
</dbReference>
<sequence>MPYTAEAFQNEFLALGATEVNSIITVTSSGAEGGRRTSGATEIIIVDASGSMQAEGRIQAARQAAKTAVECIDDGVNFAIIAGVSTAQQLFPAPGRLAVSSAETRADAIRSIDRLQASGGTAMGAWLLLAAQLFAQRPGDIAHAILLTDGDNGERAGYLEQVLASIAGKFTCDSRGVGVNWKVSELRKIADALLGTVDIVANPAGLAAAFEQMMTKAMGKTSADVQLKVWTPVNSTVRFVKQVEPEVADLTGKRVDDGPRAGRYPLGSWGAESRDYHVCIDVQPGAAGDEMLAARVSVVEGDTVHAQSLVRAVWTEDTALSTRINRQVAHYTGQAELAETIQAGIEARKSGDDRTATLKFGRAAQLAHASGNKATEELLATVVDIEDAATGTVRLRRKVEAADEMALDTRSTKTVRVGRSQ</sequence>
<gene>
    <name evidence="2" type="ORF">Ate02nite_52390</name>
</gene>
<dbReference type="InterPro" id="IPR036465">
    <property type="entry name" value="vWFA_dom_sf"/>
</dbReference>
<dbReference type="InterPro" id="IPR041176">
    <property type="entry name" value="VWA_3_C"/>
</dbReference>
<keyword evidence="3" id="KW-1185">Reference proteome</keyword>
<protein>
    <submittedName>
        <fullName evidence="2">VWA domain-containing protein</fullName>
    </submittedName>
</protein>
<dbReference type="Pfam" id="PF18571">
    <property type="entry name" value="VWA_3_C"/>
    <property type="match status" value="1"/>
</dbReference>
<name>A0A919NP64_9ACTN</name>
<dbReference type="Pfam" id="PF13768">
    <property type="entry name" value="VWA_3"/>
    <property type="match status" value="1"/>
</dbReference>
<dbReference type="PANTHER" id="PTHR10579:SF43">
    <property type="entry name" value="ZINC FINGER (C3HC4-TYPE RING FINGER) FAMILY PROTEIN"/>
    <property type="match status" value="1"/>
</dbReference>
<evidence type="ECO:0000313" key="2">
    <source>
        <dbReference type="EMBL" id="GIF22509.1"/>
    </source>
</evidence>
<dbReference type="EMBL" id="BOMY01000034">
    <property type="protein sequence ID" value="GIF22509.1"/>
    <property type="molecule type" value="Genomic_DNA"/>
</dbReference>
<dbReference type="SMART" id="SM00327">
    <property type="entry name" value="VWA"/>
    <property type="match status" value="1"/>
</dbReference>
<dbReference type="Proteomes" id="UP000623608">
    <property type="component" value="Unassembled WGS sequence"/>
</dbReference>
<feature type="domain" description="VWFA" evidence="1">
    <location>
        <begin position="41"/>
        <end position="213"/>
    </location>
</feature>
<organism evidence="2 3">
    <name type="scientific">Paractinoplanes tereljensis</name>
    <dbReference type="NCBI Taxonomy" id="571912"/>
    <lineage>
        <taxon>Bacteria</taxon>
        <taxon>Bacillati</taxon>
        <taxon>Actinomycetota</taxon>
        <taxon>Actinomycetes</taxon>
        <taxon>Micromonosporales</taxon>
        <taxon>Micromonosporaceae</taxon>
        <taxon>Paractinoplanes</taxon>
    </lineage>
</organism>
<reference evidence="2" key="1">
    <citation type="submission" date="2021-01" db="EMBL/GenBank/DDBJ databases">
        <title>Whole genome shotgun sequence of Actinoplanes tereljensis NBRC 105297.</title>
        <authorList>
            <person name="Komaki H."/>
            <person name="Tamura T."/>
        </authorList>
    </citation>
    <scope>NUCLEOTIDE SEQUENCE</scope>
    <source>
        <strain evidence="2">NBRC 105297</strain>
    </source>
</reference>
<accession>A0A919NP64</accession>
<dbReference type="Gene3D" id="1.20.120.1690">
    <property type="match status" value="1"/>
</dbReference>